<organism evidence="2 3">
    <name type="scientific">Heterostelium pallidum (strain ATCC 26659 / Pp 5 / PN500)</name>
    <name type="common">Cellular slime mold</name>
    <name type="synonym">Polysphondylium pallidum</name>
    <dbReference type="NCBI Taxonomy" id="670386"/>
    <lineage>
        <taxon>Eukaryota</taxon>
        <taxon>Amoebozoa</taxon>
        <taxon>Evosea</taxon>
        <taxon>Eumycetozoa</taxon>
        <taxon>Dictyostelia</taxon>
        <taxon>Acytosteliales</taxon>
        <taxon>Acytosteliaceae</taxon>
        <taxon>Heterostelium</taxon>
    </lineage>
</organism>
<dbReference type="GeneID" id="31362731"/>
<keyword evidence="3" id="KW-1185">Reference proteome</keyword>
<sequence>MFKLIVILILVNIISASDNIYSSSHKITSYSKNNSSKLISCLFNQCSDLGGPCDTGNNVNANGNRCYQPLKCIDGTCSNFVKKPNCTVNYDCDETKGEYCILEMNATDISVGCKLNDSDSTRGTCEITPPPSYRLCLSQKDCQPYEFCKCDRASSVGYCYTKSAAMSRMCEMANNLFMKCVSNKCPYIYNFHPNSCSSRLCPEETKYN</sequence>
<dbReference type="InParanoid" id="D3BET5"/>
<dbReference type="RefSeq" id="XP_020432536.1">
    <property type="nucleotide sequence ID" value="XM_020578088.1"/>
</dbReference>
<feature type="chain" id="PRO_5003041076" evidence="1">
    <location>
        <begin position="17"/>
        <end position="208"/>
    </location>
</feature>
<reference evidence="2 3" key="1">
    <citation type="journal article" date="2011" name="Genome Res.">
        <title>Phylogeny-wide analysis of social amoeba genomes highlights ancient origins for complex intercellular communication.</title>
        <authorList>
            <person name="Heidel A.J."/>
            <person name="Lawal H.M."/>
            <person name="Felder M."/>
            <person name="Schilde C."/>
            <person name="Helps N.R."/>
            <person name="Tunggal B."/>
            <person name="Rivero F."/>
            <person name="John U."/>
            <person name="Schleicher M."/>
            <person name="Eichinger L."/>
            <person name="Platzer M."/>
            <person name="Noegel A.A."/>
            <person name="Schaap P."/>
            <person name="Gloeckner G."/>
        </authorList>
    </citation>
    <scope>NUCLEOTIDE SEQUENCE [LARGE SCALE GENOMIC DNA]</scope>
    <source>
        <strain evidence="3">ATCC 26659 / Pp 5 / PN500</strain>
    </source>
</reference>
<dbReference type="AlphaFoldDB" id="D3BET5"/>
<dbReference type="EMBL" id="ADBJ01000031">
    <property type="protein sequence ID" value="EFA80416.1"/>
    <property type="molecule type" value="Genomic_DNA"/>
</dbReference>
<proteinExistence type="predicted"/>
<dbReference type="Proteomes" id="UP000001396">
    <property type="component" value="Unassembled WGS sequence"/>
</dbReference>
<evidence type="ECO:0000313" key="2">
    <source>
        <dbReference type="EMBL" id="EFA80416.1"/>
    </source>
</evidence>
<accession>D3BET5</accession>
<comment type="caution">
    <text evidence="2">The sequence shown here is derived from an EMBL/GenBank/DDBJ whole genome shotgun (WGS) entry which is preliminary data.</text>
</comment>
<protein>
    <submittedName>
        <fullName evidence="2">Uncharacterized protein</fullName>
    </submittedName>
</protein>
<name>D3BET5_HETP5</name>
<keyword evidence="1" id="KW-0732">Signal</keyword>
<gene>
    <name evidence="2" type="ORF">PPL_07250</name>
</gene>
<evidence type="ECO:0000313" key="3">
    <source>
        <dbReference type="Proteomes" id="UP000001396"/>
    </source>
</evidence>
<evidence type="ECO:0000256" key="1">
    <source>
        <dbReference type="SAM" id="SignalP"/>
    </source>
</evidence>
<feature type="signal peptide" evidence="1">
    <location>
        <begin position="1"/>
        <end position="16"/>
    </location>
</feature>